<protein>
    <recommendedName>
        <fullName evidence="1">Rhodanese domain-containing protein</fullName>
    </recommendedName>
</protein>
<feature type="domain" description="Rhodanese" evidence="1">
    <location>
        <begin position="69"/>
        <end position="152"/>
    </location>
</feature>
<accession>A0A2N9Y3B2</accession>
<dbReference type="Proteomes" id="UP000231094">
    <property type="component" value="Unassembled WGS sequence"/>
</dbReference>
<evidence type="ECO:0000259" key="1">
    <source>
        <dbReference type="PROSITE" id="PS50206"/>
    </source>
</evidence>
<reference evidence="2 3" key="1">
    <citation type="journal article" date="2017" name="MBio">
        <title>Type VI secretion-mediated competition in the bee gut microbiome.</title>
        <authorList>
            <person name="Steele M.I."/>
            <person name="Kwong W.K."/>
            <person name="Powell J.E."/>
            <person name="Whiteley M."/>
            <person name="Moran N.A."/>
        </authorList>
    </citation>
    <scope>NUCLEOTIDE SEQUENCE [LARGE SCALE GENOMIC DNA]</scope>
    <source>
        <strain evidence="2 3">PEB0171</strain>
    </source>
</reference>
<dbReference type="EMBL" id="MEIV01000053">
    <property type="protein sequence ID" value="PIT61949.1"/>
    <property type="molecule type" value="Genomic_DNA"/>
</dbReference>
<dbReference type="SUPFAM" id="SSF52821">
    <property type="entry name" value="Rhodanese/Cell cycle control phosphatase"/>
    <property type="match status" value="1"/>
</dbReference>
<dbReference type="Gene3D" id="3.40.250.10">
    <property type="entry name" value="Rhodanese-like domain"/>
    <property type="match status" value="1"/>
</dbReference>
<dbReference type="InterPro" id="IPR036873">
    <property type="entry name" value="Rhodanese-like_dom_sf"/>
</dbReference>
<dbReference type="AlphaFoldDB" id="A0A2N9Y3B2"/>
<evidence type="ECO:0000313" key="2">
    <source>
        <dbReference type="EMBL" id="PIT61949.1"/>
    </source>
</evidence>
<evidence type="ECO:0000313" key="3">
    <source>
        <dbReference type="Proteomes" id="UP000231094"/>
    </source>
</evidence>
<comment type="caution">
    <text evidence="2">The sequence shown here is derived from an EMBL/GenBank/DDBJ whole genome shotgun (WGS) entry which is preliminary data.</text>
</comment>
<proteinExistence type="predicted"/>
<name>A0A2N9Y3B2_9NEIS</name>
<dbReference type="PROSITE" id="PS50206">
    <property type="entry name" value="RHODANESE_3"/>
    <property type="match status" value="1"/>
</dbReference>
<dbReference type="InterPro" id="IPR001763">
    <property type="entry name" value="Rhodanese-like_dom"/>
</dbReference>
<sequence>MLRFSKFFILMWLLVIYKTLIFAQDISACQNNISDPIISPVAIKWPDNRNKQLLDKNFWLTMNEISKKQPDNIIWVDVRSGIKEQNSGLNMLTIPLNQISEARFLMDKNVILVGSGFDQIPINQTINYLRKKGFKRIFALTGGIYAWNNQQESVSLRQQEISPEDFLSGGKTIHWQIISIGLNTEQLSVLPEQPVKQFALTQNTISELNQFIQNNFTNKNAFIHYVLIGTDEQTIKSLQQQIKLNNSANIVWLRSGIIAYQHYVQQQINLINHTGKSLSRPCRLTI</sequence>
<organism evidence="2 3">
    <name type="scientific">Snodgrassella alvi</name>
    <dbReference type="NCBI Taxonomy" id="1196083"/>
    <lineage>
        <taxon>Bacteria</taxon>
        <taxon>Pseudomonadati</taxon>
        <taxon>Pseudomonadota</taxon>
        <taxon>Betaproteobacteria</taxon>
        <taxon>Neisseriales</taxon>
        <taxon>Neisseriaceae</taxon>
        <taxon>Snodgrassella</taxon>
    </lineage>
</organism>
<dbReference type="CDD" id="cd00158">
    <property type="entry name" value="RHOD"/>
    <property type="match status" value="1"/>
</dbReference>
<gene>
    <name evidence="2" type="ORF">BHC47_05495</name>
</gene>